<comment type="caution">
    <text evidence="2">The sequence shown here is derived from an EMBL/GenBank/DDBJ whole genome shotgun (WGS) entry which is preliminary data.</text>
</comment>
<dbReference type="EMBL" id="QGGI01000010">
    <property type="protein sequence ID" value="PWJ92029.1"/>
    <property type="molecule type" value="Genomic_DNA"/>
</dbReference>
<gene>
    <name evidence="2" type="ORF">C7380_11022</name>
</gene>
<dbReference type="SUPFAM" id="SSF109604">
    <property type="entry name" value="HD-domain/PDEase-like"/>
    <property type="match status" value="1"/>
</dbReference>
<dbReference type="PROSITE" id="PS51831">
    <property type="entry name" value="HD"/>
    <property type="match status" value="1"/>
</dbReference>
<dbReference type="AlphaFoldDB" id="A0AA45C6B0"/>
<organism evidence="2 3">
    <name type="scientific">Oceanotoga teriensis</name>
    <dbReference type="NCBI Taxonomy" id="515440"/>
    <lineage>
        <taxon>Bacteria</taxon>
        <taxon>Thermotogati</taxon>
        <taxon>Thermotogota</taxon>
        <taxon>Thermotogae</taxon>
        <taxon>Petrotogales</taxon>
        <taxon>Petrotogaceae</taxon>
        <taxon>Oceanotoga</taxon>
    </lineage>
</organism>
<reference evidence="2 3" key="1">
    <citation type="submission" date="2018-05" db="EMBL/GenBank/DDBJ databases">
        <title>Genomic Encyclopedia of Type Strains, Phase IV (KMG-IV): sequencing the most valuable type-strain genomes for metagenomic binning, comparative biology and taxonomic classification.</title>
        <authorList>
            <person name="Goeker M."/>
        </authorList>
    </citation>
    <scope>NUCLEOTIDE SEQUENCE [LARGE SCALE GENOMIC DNA]</scope>
    <source>
        <strain evidence="2 3">DSM 24906</strain>
    </source>
</reference>
<dbReference type="Proteomes" id="UP000245921">
    <property type="component" value="Unassembled WGS sequence"/>
</dbReference>
<dbReference type="SMART" id="SM00471">
    <property type="entry name" value="HDc"/>
    <property type="match status" value="1"/>
</dbReference>
<proteinExistence type="predicted"/>
<evidence type="ECO:0000313" key="3">
    <source>
        <dbReference type="Proteomes" id="UP000245921"/>
    </source>
</evidence>
<protein>
    <recommendedName>
        <fullName evidence="1">HD domain-containing protein</fullName>
    </recommendedName>
</protein>
<name>A0AA45C6B0_9BACT</name>
<dbReference type="InterPro" id="IPR003607">
    <property type="entry name" value="HD/PDEase_dom"/>
</dbReference>
<dbReference type="CDD" id="cd00077">
    <property type="entry name" value="HDc"/>
    <property type="match status" value="1"/>
</dbReference>
<dbReference type="Pfam" id="PF01966">
    <property type="entry name" value="HD"/>
    <property type="match status" value="1"/>
</dbReference>
<feature type="domain" description="HD" evidence="1">
    <location>
        <begin position="30"/>
        <end position="129"/>
    </location>
</feature>
<accession>A0AA45C6B0</accession>
<evidence type="ECO:0000259" key="1">
    <source>
        <dbReference type="PROSITE" id="PS51831"/>
    </source>
</evidence>
<dbReference type="Gene3D" id="1.10.3210.10">
    <property type="entry name" value="Hypothetical protein af1432"/>
    <property type="match status" value="1"/>
</dbReference>
<sequence>MNDRVELSKGLALKKMEKFKFGLEKDKGFTYHHGIRVGKLALKLKNIIGIKDNLDELIEVGGIFHDIGKGSEPHNEFGAQITKEILKDLYSEDELNIIYDIVFYHNQRKKGNFPYYIKIIQDADMIDHYGVTGLWLDFSRVKDNGFSLNEFLEINDSEDNIQFHNNKVDLLNYDFSKKELETRIEIQRNIAKLFKRESCGDLLIDDFKNMGAIFNESL</sequence>
<evidence type="ECO:0000313" key="2">
    <source>
        <dbReference type="EMBL" id="PWJ92029.1"/>
    </source>
</evidence>
<dbReference type="InterPro" id="IPR006674">
    <property type="entry name" value="HD_domain"/>
</dbReference>
<dbReference type="RefSeq" id="WP_109604951.1">
    <property type="nucleotide sequence ID" value="NZ_JAMHJO010000002.1"/>
</dbReference>
<keyword evidence="3" id="KW-1185">Reference proteome</keyword>